<organism evidence="8 9">
    <name type="scientific">Dethiosulfovibrio salsuginis</name>
    <dbReference type="NCBI Taxonomy" id="561720"/>
    <lineage>
        <taxon>Bacteria</taxon>
        <taxon>Thermotogati</taxon>
        <taxon>Synergistota</taxon>
        <taxon>Synergistia</taxon>
        <taxon>Synergistales</taxon>
        <taxon>Dethiosulfovibrionaceae</taxon>
        <taxon>Dethiosulfovibrio</taxon>
    </lineage>
</organism>
<feature type="domain" description="Metalloprotease TldD/E N-terminal" evidence="5">
    <location>
        <begin position="24"/>
        <end position="74"/>
    </location>
</feature>
<dbReference type="InterPro" id="IPR036059">
    <property type="entry name" value="TldD/PmbA_sf"/>
</dbReference>
<comment type="similarity">
    <text evidence="1">Belongs to the peptidase U62 family.</text>
</comment>
<evidence type="ECO:0000256" key="3">
    <source>
        <dbReference type="ARBA" id="ARBA00022801"/>
    </source>
</evidence>
<dbReference type="InterPro" id="IPR045569">
    <property type="entry name" value="Metalloprtase-TldD/E_C"/>
</dbReference>
<feature type="domain" description="Metalloprotease TldD/E C-terminal" evidence="6">
    <location>
        <begin position="219"/>
        <end position="448"/>
    </location>
</feature>
<dbReference type="STRING" id="561720.SAMN06275492_10163"/>
<dbReference type="InterPro" id="IPR025502">
    <property type="entry name" value="TldD"/>
</dbReference>
<reference evidence="9" key="1">
    <citation type="submission" date="2017-04" db="EMBL/GenBank/DDBJ databases">
        <authorList>
            <person name="Varghese N."/>
            <person name="Submissions S."/>
        </authorList>
    </citation>
    <scope>NUCLEOTIDE SEQUENCE [LARGE SCALE GENOMIC DNA]</scope>
    <source>
        <strain evidence="9">USBA 82</strain>
    </source>
</reference>
<keyword evidence="3" id="KW-0378">Hydrolase</keyword>
<dbReference type="Proteomes" id="UP000193355">
    <property type="component" value="Unassembled WGS sequence"/>
</dbReference>
<dbReference type="InterPro" id="IPR002510">
    <property type="entry name" value="Metalloprtase-TldD/E_N"/>
</dbReference>
<dbReference type="GO" id="GO:0006508">
    <property type="term" value="P:proteolysis"/>
    <property type="evidence" value="ECO:0007669"/>
    <property type="project" value="UniProtKB-KW"/>
</dbReference>
<dbReference type="OrthoDB" id="9803213at2"/>
<dbReference type="GO" id="GO:0008237">
    <property type="term" value="F:metallopeptidase activity"/>
    <property type="evidence" value="ECO:0007669"/>
    <property type="project" value="UniProtKB-KW"/>
</dbReference>
<proteinExistence type="inferred from homology"/>
<keyword evidence="9" id="KW-1185">Reference proteome</keyword>
<dbReference type="PANTHER" id="PTHR30624">
    <property type="entry name" value="UNCHARACTERIZED PROTEIN TLDD AND PMBA"/>
    <property type="match status" value="1"/>
</dbReference>
<gene>
    <name evidence="8" type="ORF">SAMN06275492_10163</name>
</gene>
<dbReference type="PIRSF" id="PIRSF004919">
    <property type="entry name" value="TldD"/>
    <property type="match status" value="1"/>
</dbReference>
<dbReference type="Pfam" id="PF01523">
    <property type="entry name" value="PmbA_TldD_1st"/>
    <property type="match status" value="1"/>
</dbReference>
<evidence type="ECO:0000259" key="5">
    <source>
        <dbReference type="Pfam" id="PF01523"/>
    </source>
</evidence>
<evidence type="ECO:0000313" key="8">
    <source>
        <dbReference type="EMBL" id="SMG08841.1"/>
    </source>
</evidence>
<feature type="domain" description="Metalloprotease TldD/E central" evidence="7">
    <location>
        <begin position="108"/>
        <end position="210"/>
    </location>
</feature>
<evidence type="ECO:0000256" key="2">
    <source>
        <dbReference type="ARBA" id="ARBA00022670"/>
    </source>
</evidence>
<dbReference type="PANTHER" id="PTHR30624:SF4">
    <property type="entry name" value="METALLOPROTEASE TLDD"/>
    <property type="match status" value="1"/>
</dbReference>
<dbReference type="RefSeq" id="WP_085543364.1">
    <property type="nucleotide sequence ID" value="NZ_FXBB01000001.1"/>
</dbReference>
<name>A0A1X7I374_9BACT</name>
<protein>
    <submittedName>
        <fullName evidence="8">TldD protein</fullName>
    </submittedName>
</protein>
<evidence type="ECO:0000256" key="1">
    <source>
        <dbReference type="ARBA" id="ARBA00005836"/>
    </source>
</evidence>
<dbReference type="Pfam" id="PF19289">
    <property type="entry name" value="PmbA_TldD_3rd"/>
    <property type="match status" value="1"/>
</dbReference>
<accession>A0A1X7I374</accession>
<keyword evidence="4" id="KW-0482">Metalloprotease</keyword>
<dbReference type="SUPFAM" id="SSF111283">
    <property type="entry name" value="Putative modulator of DNA gyrase, PmbA/TldD"/>
    <property type="match status" value="1"/>
</dbReference>
<evidence type="ECO:0000256" key="4">
    <source>
        <dbReference type="ARBA" id="ARBA00023049"/>
    </source>
</evidence>
<keyword evidence="2" id="KW-0645">Protease</keyword>
<dbReference type="GO" id="GO:0005829">
    <property type="term" value="C:cytosol"/>
    <property type="evidence" value="ECO:0007669"/>
    <property type="project" value="TreeGrafter"/>
</dbReference>
<evidence type="ECO:0000313" key="9">
    <source>
        <dbReference type="Proteomes" id="UP000193355"/>
    </source>
</evidence>
<dbReference type="InterPro" id="IPR051463">
    <property type="entry name" value="Peptidase_U62_metallo"/>
</dbReference>
<evidence type="ECO:0000259" key="6">
    <source>
        <dbReference type="Pfam" id="PF19289"/>
    </source>
</evidence>
<sequence>MAFLEYLRERWISEVELSKASLGDLYFQNASGHHLVLDDGKIEEAGSSSASGVGGRLIVGDKTFYSSRNGTNGLALGGVIGDLSNIGGWSSRDIQEGPDLIVSPQVQVPRIGDRLKAIDSRLRSRSSIVQVEISLSTSEKEIMIVQEKGNISRESRKYSMYSVNVVAEGRGEFQTALKVSACRGSMEDLLSLTNLEVLADQASETAEMMLKASPCPATTMPVIMAGEAGGTVVHEACGHGMEADIVEREFSVYRDMIGKTVASPIVTIVDDGSIQGLYGSYGFDDEGTPSGRTVLVDKGILKGYLTDREMALKLGIPLTGNGRRSSYRVPPQPRMSNTFIEPGNGSIDDLISSVDYGLLVRQMGGGEVNPTSGDFVFHVTEGYLIRKGSLSPVRGAILSGNGPDILKKIVGVGRDLSFLPGMCGKGGQNVPVTDGQPAILVEAMTVGGSSTAI</sequence>
<dbReference type="EMBL" id="FXBB01000001">
    <property type="protein sequence ID" value="SMG08841.1"/>
    <property type="molecule type" value="Genomic_DNA"/>
</dbReference>
<dbReference type="AlphaFoldDB" id="A0A1X7I374"/>
<dbReference type="InterPro" id="IPR045570">
    <property type="entry name" value="Metalloprtase-TldD/E_cen_dom"/>
</dbReference>
<evidence type="ECO:0000259" key="7">
    <source>
        <dbReference type="Pfam" id="PF19290"/>
    </source>
</evidence>
<dbReference type="Gene3D" id="3.30.2290.10">
    <property type="entry name" value="PmbA/TldD superfamily"/>
    <property type="match status" value="1"/>
</dbReference>
<dbReference type="Pfam" id="PF19290">
    <property type="entry name" value="PmbA_TldD_2nd"/>
    <property type="match status" value="1"/>
</dbReference>
<dbReference type="InterPro" id="IPR035068">
    <property type="entry name" value="TldD/PmbA_N"/>
</dbReference>